<dbReference type="PANTHER" id="PTHR43570:SF16">
    <property type="entry name" value="ALDEHYDE DEHYDROGENASE TYPE III, ISOFORM Q"/>
    <property type="match status" value="1"/>
</dbReference>
<dbReference type="SUPFAM" id="SSF53720">
    <property type="entry name" value="ALDH-like"/>
    <property type="match status" value="1"/>
</dbReference>
<protein>
    <recommendedName>
        <fullName evidence="5">Aldehyde dehydrogenase domain-containing protein</fullName>
    </recommendedName>
</protein>
<dbReference type="Gene3D" id="3.40.309.10">
    <property type="entry name" value="Aldehyde Dehydrogenase, Chain A, domain 2"/>
    <property type="match status" value="1"/>
</dbReference>
<sequence length="276" mass="30854">MREMFMTGRTKDIKWRKDQLKALLSLLDEKRDYICDVLFKDLRKVGKTLLTALDERYIKTEPYGLVLIIGAWTSPIQLIIEPLIGAIAAVINGGVTETTALLEQRFDYIFYTGTTEVGKIVAASAAKHVTPTTLELGGKNPCYIHPDSDMDLVAKRLLWGKLTNCGQLCITPDYVLCNKEVETSLLEKIKIVLSKFYGEDPQHSESLGRIVNKTQYTQMKSLMTSGDVAIGGKTDEKDFYIEPTVLVNVKTADPIMETEVSRCLLIDSIVLISLLN</sequence>
<dbReference type="Proteomes" id="UP001208570">
    <property type="component" value="Unassembled WGS sequence"/>
</dbReference>
<dbReference type="GO" id="GO:0005737">
    <property type="term" value="C:cytoplasm"/>
    <property type="evidence" value="ECO:0007669"/>
    <property type="project" value="TreeGrafter"/>
</dbReference>
<keyword evidence="2 4" id="KW-0560">Oxidoreductase</keyword>
<dbReference type="InterPro" id="IPR016163">
    <property type="entry name" value="Ald_DH_C"/>
</dbReference>
<evidence type="ECO:0000256" key="4">
    <source>
        <dbReference type="RuleBase" id="RU003345"/>
    </source>
</evidence>
<evidence type="ECO:0000313" key="6">
    <source>
        <dbReference type="EMBL" id="KAK2145342.1"/>
    </source>
</evidence>
<dbReference type="InterPro" id="IPR029510">
    <property type="entry name" value="Ald_DH_CS_GLU"/>
</dbReference>
<proteinExistence type="inferred from homology"/>
<dbReference type="PROSITE" id="PS00687">
    <property type="entry name" value="ALDEHYDE_DEHYDR_GLU"/>
    <property type="match status" value="1"/>
</dbReference>
<comment type="caution">
    <text evidence="6">The sequence shown here is derived from an EMBL/GenBank/DDBJ whole genome shotgun (WGS) entry which is preliminary data.</text>
</comment>
<name>A0AAD9MTM1_9ANNE</name>
<feature type="active site" evidence="3">
    <location>
        <position position="135"/>
    </location>
</feature>
<dbReference type="GO" id="GO:0006081">
    <property type="term" value="P:aldehyde metabolic process"/>
    <property type="evidence" value="ECO:0007669"/>
    <property type="project" value="InterPro"/>
</dbReference>
<feature type="domain" description="Aldehyde dehydrogenase" evidence="5">
    <location>
        <begin position="90"/>
        <end position="260"/>
    </location>
</feature>
<reference evidence="6" key="1">
    <citation type="journal article" date="2023" name="Mol. Biol. Evol.">
        <title>Third-Generation Sequencing Reveals the Adaptive Role of the Epigenome in Three Deep-Sea Polychaetes.</title>
        <authorList>
            <person name="Perez M."/>
            <person name="Aroh O."/>
            <person name="Sun Y."/>
            <person name="Lan Y."/>
            <person name="Juniper S.K."/>
            <person name="Young C.R."/>
            <person name="Angers B."/>
            <person name="Qian P.Y."/>
        </authorList>
    </citation>
    <scope>NUCLEOTIDE SEQUENCE</scope>
    <source>
        <strain evidence="6">P08H-3</strain>
    </source>
</reference>
<comment type="similarity">
    <text evidence="1 4">Belongs to the aldehyde dehydrogenase family.</text>
</comment>
<dbReference type="InterPro" id="IPR015590">
    <property type="entry name" value="Aldehyde_DH_dom"/>
</dbReference>
<dbReference type="Pfam" id="PF00171">
    <property type="entry name" value="Aldedh"/>
    <property type="match status" value="1"/>
</dbReference>
<dbReference type="InterPro" id="IPR016162">
    <property type="entry name" value="Ald_DH_N"/>
</dbReference>
<evidence type="ECO:0000313" key="7">
    <source>
        <dbReference type="Proteomes" id="UP001208570"/>
    </source>
</evidence>
<evidence type="ECO:0000259" key="5">
    <source>
        <dbReference type="Pfam" id="PF00171"/>
    </source>
</evidence>
<dbReference type="PANTHER" id="PTHR43570">
    <property type="entry name" value="ALDEHYDE DEHYDROGENASE"/>
    <property type="match status" value="1"/>
</dbReference>
<dbReference type="AlphaFoldDB" id="A0AAD9MTM1"/>
<keyword evidence="7" id="KW-1185">Reference proteome</keyword>
<organism evidence="6 7">
    <name type="scientific">Paralvinella palmiformis</name>
    <dbReference type="NCBI Taxonomy" id="53620"/>
    <lineage>
        <taxon>Eukaryota</taxon>
        <taxon>Metazoa</taxon>
        <taxon>Spiralia</taxon>
        <taxon>Lophotrochozoa</taxon>
        <taxon>Annelida</taxon>
        <taxon>Polychaeta</taxon>
        <taxon>Sedentaria</taxon>
        <taxon>Canalipalpata</taxon>
        <taxon>Terebellida</taxon>
        <taxon>Terebelliformia</taxon>
        <taxon>Alvinellidae</taxon>
        <taxon>Paralvinella</taxon>
    </lineage>
</organism>
<gene>
    <name evidence="6" type="ORF">LSH36_687g02045</name>
</gene>
<evidence type="ECO:0000256" key="3">
    <source>
        <dbReference type="PROSITE-ProRule" id="PRU10007"/>
    </source>
</evidence>
<accession>A0AAD9MTM1</accession>
<dbReference type="InterPro" id="IPR016161">
    <property type="entry name" value="Ald_DH/histidinol_DH"/>
</dbReference>
<dbReference type="EMBL" id="JAODUP010000687">
    <property type="protein sequence ID" value="KAK2145342.1"/>
    <property type="molecule type" value="Genomic_DNA"/>
</dbReference>
<dbReference type="Gene3D" id="3.40.605.10">
    <property type="entry name" value="Aldehyde Dehydrogenase, Chain A, domain 1"/>
    <property type="match status" value="2"/>
</dbReference>
<evidence type="ECO:0000256" key="2">
    <source>
        <dbReference type="ARBA" id="ARBA00023002"/>
    </source>
</evidence>
<dbReference type="GO" id="GO:0004029">
    <property type="term" value="F:aldehyde dehydrogenase (NAD+) activity"/>
    <property type="evidence" value="ECO:0007669"/>
    <property type="project" value="TreeGrafter"/>
</dbReference>
<dbReference type="InterPro" id="IPR012394">
    <property type="entry name" value="Aldehyde_DH_NAD(P)"/>
</dbReference>
<evidence type="ECO:0000256" key="1">
    <source>
        <dbReference type="ARBA" id="ARBA00009986"/>
    </source>
</evidence>